<dbReference type="InterPro" id="IPR050306">
    <property type="entry name" value="PfkB_Carbo_kinase"/>
</dbReference>
<dbReference type="PANTHER" id="PTHR43085">
    <property type="entry name" value="HEXOKINASE FAMILY MEMBER"/>
    <property type="match status" value="1"/>
</dbReference>
<dbReference type="Gene3D" id="3.40.1190.20">
    <property type="match status" value="1"/>
</dbReference>
<evidence type="ECO:0000256" key="2">
    <source>
        <dbReference type="ARBA" id="ARBA00022679"/>
    </source>
</evidence>
<evidence type="ECO:0000259" key="4">
    <source>
        <dbReference type="Pfam" id="PF00294"/>
    </source>
</evidence>
<proteinExistence type="inferred from homology"/>
<dbReference type="OrthoDB" id="9813569at2"/>
<dbReference type="PROSITE" id="PS00583">
    <property type="entry name" value="PFKB_KINASES_1"/>
    <property type="match status" value="1"/>
</dbReference>
<dbReference type="AlphaFoldDB" id="A0A0A2GV65"/>
<keyword evidence="2" id="KW-0808">Transferase</keyword>
<comment type="caution">
    <text evidence="5">The sequence shown here is derived from an EMBL/GenBank/DDBJ whole genome shotgun (WGS) entry which is preliminary data.</text>
</comment>
<name>A0A0A2GV65_9FLAO</name>
<dbReference type="PATRIC" id="fig|1300343.5.peg.930"/>
<accession>A0A0A2GV65</accession>
<feature type="domain" description="Carbohydrate kinase PfkB" evidence="4">
    <location>
        <begin position="21"/>
        <end position="301"/>
    </location>
</feature>
<dbReference type="SUPFAM" id="SSF53613">
    <property type="entry name" value="Ribokinase-like"/>
    <property type="match status" value="1"/>
</dbReference>
<dbReference type="InterPro" id="IPR029056">
    <property type="entry name" value="Ribokinase-like"/>
</dbReference>
<keyword evidence="6" id="KW-1185">Reference proteome</keyword>
<reference evidence="5 6" key="1">
    <citation type="submission" date="2014-10" db="EMBL/GenBank/DDBJ databases">
        <title>Draft genome sequence of the proteorhodopsin-containing marine bacterium Dokdonia donghaensis.</title>
        <authorList>
            <person name="Gomez-Consarnau L."/>
            <person name="Gonzalez J.M."/>
            <person name="Riedel T."/>
            <person name="Jaenicke S."/>
            <person name="Wagner-Doebler I."/>
            <person name="Fuhrman J.A."/>
        </authorList>
    </citation>
    <scope>NUCLEOTIDE SEQUENCE [LARGE SCALE GENOMIC DNA]</scope>
    <source>
        <strain evidence="5 6">DSW-1</strain>
    </source>
</reference>
<dbReference type="Pfam" id="PF00294">
    <property type="entry name" value="PfkB"/>
    <property type="match status" value="1"/>
</dbReference>
<dbReference type="EMBL" id="JSAQ01000001">
    <property type="protein sequence ID" value="KGO07174.1"/>
    <property type="molecule type" value="Genomic_DNA"/>
</dbReference>
<comment type="similarity">
    <text evidence="1">Belongs to the carbohydrate kinase PfkB family.</text>
</comment>
<sequence>MPNTPLKIASYGEILWDVFPDEKRLGGAPLNVALRLHSFGVDVSMISSLGNDALGKEALALIKEKGLDTTLIQRNDKPTGQVKVTLDKAGSASYEIAQDTAWDAIAWNEKNAEAVTAADALIIGSLAFRESGNILDALDEDSTMAETAVNLEAIEVLAERSKFTVFDLNLRAPHYDLEIVAGLMEAADMIKLNDEELELIVMAMGIEGDTLEDELKMLSAMTETPTVCVTLGSEGAMLYHKGGIHTQVGFPAKVVDTVGAGDSFLATLVYGLLSGETAEDALEVACAVGSLVAGKAGANPMVTNDEINDLLG</sequence>
<evidence type="ECO:0000313" key="6">
    <source>
        <dbReference type="Proteomes" id="UP000030140"/>
    </source>
</evidence>
<protein>
    <recommendedName>
        <fullName evidence="4">Carbohydrate kinase PfkB domain-containing protein</fullName>
    </recommendedName>
</protein>
<dbReference type="RefSeq" id="WP_035326917.1">
    <property type="nucleotide sequence ID" value="NZ_CP015125.1"/>
</dbReference>
<dbReference type="CDD" id="cd01167">
    <property type="entry name" value="bac_FRK"/>
    <property type="match status" value="1"/>
</dbReference>
<dbReference type="InterPro" id="IPR002173">
    <property type="entry name" value="Carboh/pur_kinase_PfkB_CS"/>
</dbReference>
<dbReference type="KEGG" id="ddo:I597_0919"/>
<organism evidence="5 6">
    <name type="scientific">Dokdonia donghaensis DSW-1</name>
    <dbReference type="NCBI Taxonomy" id="1300343"/>
    <lineage>
        <taxon>Bacteria</taxon>
        <taxon>Pseudomonadati</taxon>
        <taxon>Bacteroidota</taxon>
        <taxon>Flavobacteriia</taxon>
        <taxon>Flavobacteriales</taxon>
        <taxon>Flavobacteriaceae</taxon>
        <taxon>Dokdonia</taxon>
    </lineage>
</organism>
<gene>
    <name evidence="5" type="ORF">NV36_10230</name>
</gene>
<dbReference type="GO" id="GO:0016301">
    <property type="term" value="F:kinase activity"/>
    <property type="evidence" value="ECO:0007669"/>
    <property type="project" value="UniProtKB-KW"/>
</dbReference>
<evidence type="ECO:0000256" key="3">
    <source>
        <dbReference type="ARBA" id="ARBA00022777"/>
    </source>
</evidence>
<evidence type="ECO:0000256" key="1">
    <source>
        <dbReference type="ARBA" id="ARBA00010688"/>
    </source>
</evidence>
<dbReference type="InterPro" id="IPR011611">
    <property type="entry name" value="PfkB_dom"/>
</dbReference>
<dbReference type="Proteomes" id="UP000030140">
    <property type="component" value="Unassembled WGS sequence"/>
</dbReference>
<evidence type="ECO:0000313" key="5">
    <source>
        <dbReference type="EMBL" id="KGO07174.1"/>
    </source>
</evidence>
<dbReference type="PANTHER" id="PTHR43085:SF57">
    <property type="entry name" value="CARBOHYDRATE KINASE PFKB DOMAIN-CONTAINING PROTEIN"/>
    <property type="match status" value="1"/>
</dbReference>
<keyword evidence="3" id="KW-0418">Kinase</keyword>